<dbReference type="Pfam" id="PF13560">
    <property type="entry name" value="HTH_31"/>
    <property type="match status" value="1"/>
</dbReference>
<organism evidence="2 3">
    <name type="scientific">Petropleomorpha daqingensis</name>
    <dbReference type="NCBI Taxonomy" id="2026353"/>
    <lineage>
        <taxon>Bacteria</taxon>
        <taxon>Bacillati</taxon>
        <taxon>Actinomycetota</taxon>
        <taxon>Actinomycetes</taxon>
        <taxon>Geodermatophilales</taxon>
        <taxon>Geodermatophilaceae</taxon>
        <taxon>Petropleomorpha</taxon>
    </lineage>
</organism>
<protein>
    <submittedName>
        <fullName evidence="2">Putative ATPase/DNA-binding XRE family transcriptional regulator</fullName>
    </submittedName>
</protein>
<sequence>MSEGPGEFAERLRRFRERAALTQEELAERAGVTAKAISALERGERRRPYPHTVRALADALKLDDADRDALSAAARPSAAVAAEGPAVPLIGRERDREELVRLLGEHRLVTLTGPGGVGKTTLAVAVAGAGATVVELAPVAEARLVVPTLARALGVRQSGAALLDAVVAQLGSREHLVVLDNLEHVLDAAGDVAELLTKAPRLTVLATSRAPLRIRAEREYPLAPLPVPGSSHPDDVARSPAVQVFLDRARAAGREVALHGNAAELAQICRRLDGLPLALELAAAHARFLDPAALLQRLDQAVQSPRSRDLPERQRTMRATLDWSHDLLTSAEQLLLRRLSVFAGGFPLDAAEHLQPGAFAALGGLVEQSLVVAEDGRYRMLEPVRQYAAARLAEAGETAVVADRAADFFVDLAADVRPGLETAEQRASLDRLAAEHGNLAATFAHLIAARRHGDAALLAADTWMYWALRGNGLEGLGWVTRIPEDGLDDEECAARAVALAVLRYATGDIPGIVAPAATAAEAARAAGDDARLAEALELRASAALFLGDPQAAALAEEARQVARETGNPWIEAHTAQVEGRRLLRLGDLDGAAAALADAERLARKAGAPFTIATALNARATLARARGEDDVALELLLEVVDLAAAVRTTWNLAYALPDLGALAAERGQAELAAELFGAGAAAAAVTVAVPPDPELAGRWLNTARDEVGEEAFGRAWERGRHVLPADVPALAARISRGPSRRTSGTSGRTRS</sequence>
<name>A0A853C7U9_9ACTN</name>
<dbReference type="Gene3D" id="3.40.50.300">
    <property type="entry name" value="P-loop containing nucleotide triphosphate hydrolases"/>
    <property type="match status" value="1"/>
</dbReference>
<dbReference type="CDD" id="cd00093">
    <property type="entry name" value="HTH_XRE"/>
    <property type="match status" value="1"/>
</dbReference>
<dbReference type="Gene3D" id="1.10.260.40">
    <property type="entry name" value="lambda repressor-like DNA-binding domains"/>
    <property type="match status" value="1"/>
</dbReference>
<dbReference type="InterPro" id="IPR001387">
    <property type="entry name" value="Cro/C1-type_HTH"/>
</dbReference>
<dbReference type="AlphaFoldDB" id="A0A853C7U9"/>
<dbReference type="InterPro" id="IPR010982">
    <property type="entry name" value="Lambda_DNA-bd_dom_sf"/>
</dbReference>
<dbReference type="InterPro" id="IPR027417">
    <property type="entry name" value="P-loop_NTPase"/>
</dbReference>
<dbReference type="Proteomes" id="UP000541969">
    <property type="component" value="Unassembled WGS sequence"/>
</dbReference>
<dbReference type="EMBL" id="JACBZT010000001">
    <property type="protein sequence ID" value="NYJ03945.1"/>
    <property type="molecule type" value="Genomic_DNA"/>
</dbReference>
<dbReference type="RefSeq" id="WP_179714726.1">
    <property type="nucleotide sequence ID" value="NZ_JACBZT010000001.1"/>
</dbReference>
<keyword evidence="2" id="KW-0238">DNA-binding</keyword>
<dbReference type="PROSITE" id="PS50943">
    <property type="entry name" value="HTH_CROC1"/>
    <property type="match status" value="1"/>
</dbReference>
<dbReference type="GO" id="GO:0003677">
    <property type="term" value="F:DNA binding"/>
    <property type="evidence" value="ECO:0007669"/>
    <property type="project" value="UniProtKB-KW"/>
</dbReference>
<keyword evidence="3" id="KW-1185">Reference proteome</keyword>
<dbReference type="SUPFAM" id="SSF52540">
    <property type="entry name" value="P-loop containing nucleoside triphosphate hydrolases"/>
    <property type="match status" value="1"/>
</dbReference>
<evidence type="ECO:0000313" key="3">
    <source>
        <dbReference type="Proteomes" id="UP000541969"/>
    </source>
</evidence>
<proteinExistence type="predicted"/>
<accession>A0A853C7U9</accession>
<gene>
    <name evidence="2" type="ORF">GGQ55_000223</name>
</gene>
<evidence type="ECO:0000313" key="2">
    <source>
        <dbReference type="EMBL" id="NYJ03945.1"/>
    </source>
</evidence>
<reference evidence="2 3" key="1">
    <citation type="submission" date="2020-07" db="EMBL/GenBank/DDBJ databases">
        <title>Sequencing the genomes of 1000 actinobacteria strains.</title>
        <authorList>
            <person name="Klenk H.-P."/>
        </authorList>
    </citation>
    <scope>NUCLEOTIDE SEQUENCE [LARGE SCALE GENOMIC DNA]</scope>
    <source>
        <strain evidence="2 3">DSM 104001</strain>
    </source>
</reference>
<dbReference type="PRINTS" id="PR00364">
    <property type="entry name" value="DISEASERSIST"/>
</dbReference>
<dbReference type="Gene3D" id="1.25.40.10">
    <property type="entry name" value="Tetratricopeptide repeat domain"/>
    <property type="match status" value="1"/>
</dbReference>
<dbReference type="PANTHER" id="PTHR47691">
    <property type="entry name" value="REGULATOR-RELATED"/>
    <property type="match status" value="1"/>
</dbReference>
<dbReference type="InterPro" id="IPR011990">
    <property type="entry name" value="TPR-like_helical_dom_sf"/>
</dbReference>
<evidence type="ECO:0000259" key="1">
    <source>
        <dbReference type="PROSITE" id="PS50943"/>
    </source>
</evidence>
<dbReference type="PANTHER" id="PTHR47691:SF3">
    <property type="entry name" value="HTH-TYPE TRANSCRIPTIONAL REGULATOR RV0890C-RELATED"/>
    <property type="match status" value="1"/>
</dbReference>
<feature type="domain" description="HTH cro/C1-type" evidence="1">
    <location>
        <begin position="12"/>
        <end position="67"/>
    </location>
</feature>
<dbReference type="SMART" id="SM00530">
    <property type="entry name" value="HTH_XRE"/>
    <property type="match status" value="1"/>
</dbReference>
<comment type="caution">
    <text evidence="2">The sequence shown here is derived from an EMBL/GenBank/DDBJ whole genome shotgun (WGS) entry which is preliminary data.</text>
</comment>
<dbReference type="SUPFAM" id="SSF48452">
    <property type="entry name" value="TPR-like"/>
    <property type="match status" value="1"/>
</dbReference>
<dbReference type="SUPFAM" id="SSF47413">
    <property type="entry name" value="lambda repressor-like DNA-binding domains"/>
    <property type="match status" value="1"/>
</dbReference>